<gene>
    <name evidence="2" type="ORF">BSAL_73450</name>
</gene>
<protein>
    <submittedName>
        <fullName evidence="2">Uncharacterized protein</fullName>
    </submittedName>
</protein>
<reference evidence="3" key="1">
    <citation type="submission" date="2015-09" db="EMBL/GenBank/DDBJ databases">
        <authorList>
            <consortium name="Pathogen Informatics"/>
        </authorList>
    </citation>
    <scope>NUCLEOTIDE SEQUENCE [LARGE SCALE GENOMIC DNA]</scope>
    <source>
        <strain evidence="3">Lake Konstanz</strain>
    </source>
</reference>
<keyword evidence="3" id="KW-1185">Reference proteome</keyword>
<evidence type="ECO:0000256" key="1">
    <source>
        <dbReference type="SAM" id="MobiDB-lite"/>
    </source>
</evidence>
<feature type="compositionally biased region" description="Low complexity" evidence="1">
    <location>
        <begin position="102"/>
        <end position="113"/>
    </location>
</feature>
<evidence type="ECO:0000313" key="3">
    <source>
        <dbReference type="Proteomes" id="UP000051952"/>
    </source>
</evidence>
<feature type="compositionally biased region" description="Low complexity" evidence="1">
    <location>
        <begin position="52"/>
        <end position="76"/>
    </location>
</feature>
<accession>A0A0S4ITQ0</accession>
<dbReference type="AlphaFoldDB" id="A0A0S4ITQ0"/>
<sequence length="355" mass="37491">MGNTCSSAFEVKPVVGPNSFRQGSASVSAMESTADLSTTVTAPSNISVPTTTTLQRTSTTAAATTGTAASESSNTNRRQRRTTSALLSESVTSLSLMQAQRSPSQETTTQPTTMFRRNPLTTSARHLLPARRTSSTTTTTTTTSTTTVALQTSVNMNHHPHHNCVSSSSFTTTTTTRTTATTSSFQVLEDHLTASTTINGSLAVSGGSFEIAQQQQQLLLPATNTDHGQIHYLQHRGDPQSTVSTQQRPSTISVVVVSYDPLVPDTATPLIPAPPAALTSPPALPQATSTAQSVAMQPPHNEEAFVTATTMASLQQMFEGARMGGQSLLPSFSIQPHNGDGEDEMDGDTYFPWSA</sequence>
<name>A0A0S4ITQ0_BODSA</name>
<dbReference type="Proteomes" id="UP000051952">
    <property type="component" value="Unassembled WGS sequence"/>
</dbReference>
<proteinExistence type="predicted"/>
<dbReference type="VEuPathDB" id="TriTrypDB:BSAL_73450"/>
<feature type="compositionally biased region" description="Polar residues" evidence="1">
    <location>
        <begin position="85"/>
        <end position="101"/>
    </location>
</feature>
<evidence type="ECO:0000313" key="2">
    <source>
        <dbReference type="EMBL" id="CUG06845.1"/>
    </source>
</evidence>
<organism evidence="2 3">
    <name type="scientific">Bodo saltans</name>
    <name type="common">Flagellated protozoan</name>
    <dbReference type="NCBI Taxonomy" id="75058"/>
    <lineage>
        <taxon>Eukaryota</taxon>
        <taxon>Discoba</taxon>
        <taxon>Euglenozoa</taxon>
        <taxon>Kinetoplastea</taxon>
        <taxon>Metakinetoplastina</taxon>
        <taxon>Eubodonida</taxon>
        <taxon>Bodonidae</taxon>
        <taxon>Bodo</taxon>
    </lineage>
</organism>
<dbReference type="EMBL" id="CYKH01000616">
    <property type="protein sequence ID" value="CUG06845.1"/>
    <property type="molecule type" value="Genomic_DNA"/>
</dbReference>
<feature type="region of interest" description="Disordered" evidence="1">
    <location>
        <begin position="52"/>
        <end position="119"/>
    </location>
</feature>